<keyword evidence="2" id="KW-0472">Membrane</keyword>
<evidence type="ECO:0000256" key="1">
    <source>
        <dbReference type="SAM" id="MobiDB-lite"/>
    </source>
</evidence>
<feature type="compositionally biased region" description="Basic and acidic residues" evidence="1">
    <location>
        <begin position="10"/>
        <end position="20"/>
    </location>
</feature>
<reference evidence="2 3" key="1">
    <citation type="journal article" date="2017" name="Genome Biol. Evol.">
        <title>Phytophthora megakarya and P. palmivora, closely related causal agents of cacao black pod rot, underwent increases in genome sizes and gene numbers by different mechanisms.</title>
        <authorList>
            <person name="Ali S.S."/>
            <person name="Shao J."/>
            <person name="Lary D.J."/>
            <person name="Kronmiller B."/>
            <person name="Shen D."/>
            <person name="Strem M.D."/>
            <person name="Amoako-Attah I."/>
            <person name="Akrofi A.Y."/>
            <person name="Begoude B.A."/>
            <person name="Ten Hoopen G.M."/>
            <person name="Coulibaly K."/>
            <person name="Kebe B.I."/>
            <person name="Melnick R.L."/>
            <person name="Guiltinan M.J."/>
            <person name="Tyler B.M."/>
            <person name="Meinhardt L.W."/>
            <person name="Bailey B.A."/>
        </authorList>
    </citation>
    <scope>NUCLEOTIDE SEQUENCE [LARGE SCALE GENOMIC DNA]</scope>
    <source>
        <strain evidence="3">sbr112.9</strain>
    </source>
</reference>
<accession>A0A2P4YDA1</accession>
<gene>
    <name evidence="2" type="ORF">PHPALM_7064</name>
</gene>
<name>A0A2P4YDA1_9STRA</name>
<sequence>MSSPRYTRMGAEESRDDLALVRHGSGKFSPTDLPRPQAAQRSFTTEDLPSAKSFVSVSDAIVVHRSQRSRKR</sequence>
<dbReference type="AlphaFoldDB" id="A0A2P4YDA1"/>
<evidence type="ECO:0000313" key="2">
    <source>
        <dbReference type="EMBL" id="POM75783.1"/>
    </source>
</evidence>
<evidence type="ECO:0000313" key="3">
    <source>
        <dbReference type="Proteomes" id="UP000237271"/>
    </source>
</evidence>
<keyword evidence="2" id="KW-0812">Transmembrane</keyword>
<proteinExistence type="predicted"/>
<dbReference type="EMBL" id="NCKW01003652">
    <property type="protein sequence ID" value="POM75783.1"/>
    <property type="molecule type" value="Genomic_DNA"/>
</dbReference>
<keyword evidence="3" id="KW-1185">Reference proteome</keyword>
<comment type="caution">
    <text evidence="2">The sequence shown here is derived from an EMBL/GenBank/DDBJ whole genome shotgun (WGS) entry which is preliminary data.</text>
</comment>
<protein>
    <submittedName>
        <fullName evidence="2">Transmembrane protein</fullName>
    </submittedName>
</protein>
<organism evidence="2 3">
    <name type="scientific">Phytophthora palmivora</name>
    <dbReference type="NCBI Taxonomy" id="4796"/>
    <lineage>
        <taxon>Eukaryota</taxon>
        <taxon>Sar</taxon>
        <taxon>Stramenopiles</taxon>
        <taxon>Oomycota</taxon>
        <taxon>Peronosporomycetes</taxon>
        <taxon>Peronosporales</taxon>
        <taxon>Peronosporaceae</taxon>
        <taxon>Phytophthora</taxon>
    </lineage>
</organism>
<dbReference type="Proteomes" id="UP000237271">
    <property type="component" value="Unassembled WGS sequence"/>
</dbReference>
<feature type="region of interest" description="Disordered" evidence="1">
    <location>
        <begin position="1"/>
        <end position="47"/>
    </location>
</feature>